<dbReference type="Proteomes" id="UP000335538">
    <property type="component" value="Unassembled WGS sequence"/>
</dbReference>
<feature type="region of interest" description="Disordered" evidence="1">
    <location>
        <begin position="534"/>
        <end position="568"/>
    </location>
</feature>
<proteinExistence type="predicted"/>
<evidence type="ECO:0000313" key="2">
    <source>
        <dbReference type="EMBL" id="VVE81113.1"/>
    </source>
</evidence>
<feature type="compositionally biased region" description="Polar residues" evidence="1">
    <location>
        <begin position="534"/>
        <end position="545"/>
    </location>
</feature>
<protein>
    <recommendedName>
        <fullName evidence="4">Halovibrin HvnA</fullName>
    </recommendedName>
</protein>
<dbReference type="EMBL" id="CABPSR010000007">
    <property type="protein sequence ID" value="VVE81113.1"/>
    <property type="molecule type" value="Genomic_DNA"/>
</dbReference>
<accession>A0A5E5B919</accession>
<evidence type="ECO:0000313" key="3">
    <source>
        <dbReference type="Proteomes" id="UP000335538"/>
    </source>
</evidence>
<sequence length="568" mass="61199">MVAVILRRQCLTGGKPHWQYVRRVALITLAAVVCSIALPAHALSGTEVAKIINSRYNDTREKCAIDKPAFFCSGLIVRPLDGAATANFWAPTAGEAASQSMTFTFLRRDIEIHALAYSAGFILSDTLTAAGQGKTMNVRCAYPLDQTVTGSPGDHGCNLAGGDTGAADPNSCDTQGVTDVAAWLTHFAAHGWQCSLSTSVASKFYMALQAHRAYADPKRAPSMLIAPWLPDTPRSIPIQAIYFDISNGGQLAQAQRYQMAYYQATGEWLPILRMSFDDAKRASFGFASDDQLASGFETADELNRRFNDTRSECPAARASVYCSGVVIRAVVPGPTAWNPSADAISKNGVSTSFLRADAYFYLPFRPGGLVFRALDAPAGYPLTPRCMYPPDGNLHIRADGCGPSTAGPETGPCAAIGIDTLDKWRAHYARFGPQGCSFAITASAFALSLQARQTFPRPPAGYETRNELVIAAWPPNIPGSLPLEAFFYTGVTQAGAQTLQRAYYEVTGRFLPILRMESPVPYAGTIFSYHPEDQSSVLSTTSQSGPPVLRDADDDQPVINDPLSRAYP</sequence>
<organism evidence="2 3">
    <name type="scientific">Pandoraea sputorum</name>
    <dbReference type="NCBI Taxonomy" id="93222"/>
    <lineage>
        <taxon>Bacteria</taxon>
        <taxon>Pseudomonadati</taxon>
        <taxon>Pseudomonadota</taxon>
        <taxon>Betaproteobacteria</taxon>
        <taxon>Burkholderiales</taxon>
        <taxon>Burkholderiaceae</taxon>
        <taxon>Pandoraea</taxon>
    </lineage>
</organism>
<gene>
    <name evidence="2" type="ORF">PSP31121_03048</name>
</gene>
<evidence type="ECO:0000256" key="1">
    <source>
        <dbReference type="SAM" id="MobiDB-lite"/>
    </source>
</evidence>
<dbReference type="AlphaFoldDB" id="A0A5E5B919"/>
<evidence type="ECO:0008006" key="4">
    <source>
        <dbReference type="Google" id="ProtNLM"/>
    </source>
</evidence>
<name>A0A5E5B919_9BURK</name>
<reference evidence="2 3" key="1">
    <citation type="submission" date="2019-08" db="EMBL/GenBank/DDBJ databases">
        <authorList>
            <person name="Peeters C."/>
        </authorList>
    </citation>
    <scope>NUCLEOTIDE SEQUENCE [LARGE SCALE GENOMIC DNA]</scope>
    <source>
        <strain evidence="2 3">LMG 31121</strain>
    </source>
</reference>